<dbReference type="Pfam" id="PF26079">
    <property type="entry name" value="Baseplate_J_C"/>
    <property type="match status" value="1"/>
</dbReference>
<feature type="domain" description="Baseplate J-like central" evidence="3">
    <location>
        <begin position="200"/>
        <end position="276"/>
    </location>
</feature>
<dbReference type="EMBL" id="AMYG01000057">
    <property type="protein sequence ID" value="EMT38133.1"/>
    <property type="molecule type" value="Genomic_DNA"/>
</dbReference>
<accession>M8CUU7</accession>
<organism evidence="5 6">
    <name type="scientific">Thermoanaerobacter thermohydrosulfuricus WC1</name>
    <dbReference type="NCBI Taxonomy" id="1198630"/>
    <lineage>
        <taxon>Bacteria</taxon>
        <taxon>Bacillati</taxon>
        <taxon>Bacillota</taxon>
        <taxon>Clostridia</taxon>
        <taxon>Thermoanaerobacterales</taxon>
        <taxon>Thermoanaerobacteraceae</taxon>
        <taxon>Thermoanaerobacter</taxon>
    </lineage>
</organism>
<evidence type="ECO:0000313" key="6">
    <source>
        <dbReference type="Proteomes" id="UP000013242"/>
    </source>
</evidence>
<dbReference type="PANTHER" id="PTHR37829">
    <property type="entry name" value="PHAGE-LIKE ELEMENT PBSX PROTEIN XKDT"/>
    <property type="match status" value="1"/>
</dbReference>
<evidence type="ECO:0000256" key="1">
    <source>
        <dbReference type="ARBA" id="ARBA00038087"/>
    </source>
</evidence>
<reference evidence="5 6" key="1">
    <citation type="journal article" date="2013" name="PLoS ONE">
        <title>Genomic Evaluation of Thermoanaerobacter spp. for the Construction of Designer Co-Cultures to Improve Lignocellulosic Biofuel Production.</title>
        <authorList>
            <person name="Verbeke T.J."/>
            <person name="Zhang X."/>
            <person name="Henrissat B."/>
            <person name="Spicer V."/>
            <person name="Rydzak T."/>
            <person name="Krokhin O.V."/>
            <person name="Fristensky B."/>
            <person name="Levin D.B."/>
            <person name="Sparling R."/>
        </authorList>
    </citation>
    <scope>NUCLEOTIDE SEQUENCE [LARGE SCALE GENOMIC DNA]</scope>
    <source>
        <strain evidence="5 6">WC1</strain>
    </source>
</reference>
<comment type="similarity">
    <text evidence="1">Belongs to the Mu gp47/PBSX XkdT family.</text>
</comment>
<dbReference type="HOGENOM" id="CLU_039609_0_0_9"/>
<proteinExistence type="inferred from homology"/>
<dbReference type="Pfam" id="PF26078">
    <property type="entry name" value="Baseplate_J_M"/>
    <property type="match status" value="1"/>
</dbReference>
<dbReference type="InterPro" id="IPR006949">
    <property type="entry name" value="Barrel_Baseplate_J-like"/>
</dbReference>
<evidence type="ECO:0000259" key="2">
    <source>
        <dbReference type="Pfam" id="PF04865"/>
    </source>
</evidence>
<dbReference type="PATRIC" id="fig|1198630.3.peg.2357"/>
<gene>
    <name evidence="5" type="ORF">TthWC1_2357</name>
</gene>
<dbReference type="InterPro" id="IPR052399">
    <property type="entry name" value="Phage_Baseplate_Assmbl_Protein"/>
</dbReference>
<feature type="domain" description="Baseplate protein J-like barrel" evidence="2">
    <location>
        <begin position="91"/>
        <end position="177"/>
    </location>
</feature>
<name>M8CUU7_THETY</name>
<feature type="domain" description="Baseplate J-like C-terminal" evidence="4">
    <location>
        <begin position="282"/>
        <end position="366"/>
    </location>
</feature>
<dbReference type="AlphaFoldDB" id="M8CUU7"/>
<evidence type="ECO:0000259" key="3">
    <source>
        <dbReference type="Pfam" id="PF26078"/>
    </source>
</evidence>
<dbReference type="InterPro" id="IPR058531">
    <property type="entry name" value="Baseplate_J_M"/>
</dbReference>
<dbReference type="PANTHER" id="PTHR37829:SF3">
    <property type="entry name" value="PROTEIN JAYE-RELATED"/>
    <property type="match status" value="1"/>
</dbReference>
<protein>
    <submittedName>
        <fullName evidence="5">Baseplate J-like protein</fullName>
    </submittedName>
</protein>
<evidence type="ECO:0000259" key="4">
    <source>
        <dbReference type="Pfam" id="PF26079"/>
    </source>
</evidence>
<keyword evidence="6" id="KW-1185">Reference proteome</keyword>
<dbReference type="Proteomes" id="UP000013242">
    <property type="component" value="Unassembled WGS sequence"/>
</dbReference>
<comment type="caution">
    <text evidence="5">The sequence shown here is derived from an EMBL/GenBank/DDBJ whole genome shotgun (WGS) entry which is preliminary data.</text>
</comment>
<dbReference type="InterPro" id="IPR058530">
    <property type="entry name" value="Baseplate_J-like_C"/>
</dbReference>
<sequence>MPELPEYLQDQTFEAILQRMLNALPADLDKSEGSFIYDALAPVAAELAQAVLWAQEVLRRGFAQTTFGEYLDLRAAEHGLTRKPAVKATGQVVFTGAPGTIIPVGTQVSTTGNEAAPAVFFVTTEDVTIGPDGTVTANIEAVEAGASGNVAAGAITLLAQPLQGVSSVNNPMPTSGGLDEESDESLLERLLLQVQYPPGTGNKYDYERWAKEVPGVGEAKCIPLWNGPGTVKVIITDSNGAPAGPELIQQVQEYIAPTSGQGEGKAPIGASVTVEAPGVVTVDINVTLFYQPGYDPVAVKANLETTLASYINGLGIGETVRYAAIGKIIFETEGVSDYSGLLINSGTGNIVVPENGKTVLGTVTYNE</sequence>
<evidence type="ECO:0000313" key="5">
    <source>
        <dbReference type="EMBL" id="EMT38133.1"/>
    </source>
</evidence>
<dbReference type="Pfam" id="PF04865">
    <property type="entry name" value="Baseplate_J"/>
    <property type="match status" value="1"/>
</dbReference>